<gene>
    <name evidence="2" type="primary">czcO</name>
    <name evidence="2" type="ORF">AArcS_0969</name>
</gene>
<dbReference type="PRINTS" id="PR00368">
    <property type="entry name" value="FADPNR"/>
</dbReference>
<dbReference type="InterPro" id="IPR036188">
    <property type="entry name" value="FAD/NAD-bd_sf"/>
</dbReference>
<evidence type="ECO:0000313" key="3">
    <source>
        <dbReference type="Proteomes" id="UP000663586"/>
    </source>
</evidence>
<dbReference type="Pfam" id="PF13454">
    <property type="entry name" value="NAD_binding_9"/>
    <property type="match status" value="1"/>
</dbReference>
<dbReference type="SUPFAM" id="SSF51905">
    <property type="entry name" value="FAD/NAD(P)-binding domain"/>
    <property type="match status" value="1"/>
</dbReference>
<dbReference type="EMBL" id="CP064786">
    <property type="protein sequence ID" value="QSG02191.1"/>
    <property type="molecule type" value="Genomic_DNA"/>
</dbReference>
<dbReference type="KEGG" id="hara:AArcS_0969"/>
<protein>
    <submittedName>
        <fullName evidence="2">Putative flavoprotein CzcO associated with the cation diffusion facilitator CzcD</fullName>
    </submittedName>
</protein>
<feature type="domain" description="FAD-dependent urate hydroxylase HpyO/Asp monooxygenase CreE-like FAD/NAD(P)-binding" evidence="1">
    <location>
        <begin position="22"/>
        <end position="166"/>
    </location>
</feature>
<accession>A0A897MPD0</accession>
<dbReference type="PANTHER" id="PTHR38663:SF1">
    <property type="entry name" value="L-ORNITHINE N(5)-MONOOXYGENASE"/>
    <property type="match status" value="1"/>
</dbReference>
<dbReference type="PANTHER" id="PTHR38663">
    <property type="match status" value="1"/>
</dbReference>
<dbReference type="InterPro" id="IPR038732">
    <property type="entry name" value="HpyO/CreE_NAD-binding"/>
</dbReference>
<sequence>MTERPMQGSNRSDVRSSPRVTIIGGGVHGVHLAIRLLDANVVEHEDLRIVEPDGLLGGFRRKCRQCGVETLRSPFVHHVARDPFSLRDFARGRGRDDELHPSRVGGDRPTTDLFFDHAAWVVDRYDLDSSIVEGRATGIREQRTGVAVETTTGRIESDWCLLATGYGGATSLPEWAGTLPEDAPVTHVWDPSFDREVIGETEHVGIVGGGITAAQLAVTIARPSRTVTLFARSPFRVESLEAGTEWMHFSSVVEELHDLPPASQERQQRVEQARNDGAIPPYAFDRLRETLQGDGISLERSEITVANEAGGTVVVTCEDGTAVCLDRMICSTGFGNPYSASLFRSFRETSLASGYRGAPVLDDETLCWRCEDGSPSRVLVSGAATEQVLGPFARNVIGARRAGDLIVDHLTAQKEAMVPA</sequence>
<dbReference type="Gene3D" id="3.50.50.60">
    <property type="entry name" value="FAD/NAD(P)-binding domain"/>
    <property type="match status" value="1"/>
</dbReference>
<evidence type="ECO:0000259" key="1">
    <source>
        <dbReference type="Pfam" id="PF13454"/>
    </source>
</evidence>
<dbReference type="AlphaFoldDB" id="A0A897MPD0"/>
<name>A0A897MPD0_9EURY</name>
<keyword evidence="3" id="KW-1185">Reference proteome</keyword>
<proteinExistence type="predicted"/>
<reference evidence="2" key="1">
    <citation type="submission" date="2020-11" db="EMBL/GenBank/DDBJ databases">
        <title>Carbohydrate-dependent, anaerobic sulfur respiration: A novel catabolism in halophilic archaea.</title>
        <authorList>
            <person name="Sorokin D.Y."/>
            <person name="Messina E."/>
            <person name="Smedile F."/>
            <person name="La Cono V."/>
            <person name="Hallsworth J.E."/>
            <person name="Yakimov M.M."/>
        </authorList>
    </citation>
    <scope>NUCLEOTIDE SEQUENCE</scope>
    <source>
        <strain evidence="2">AArc-S</strain>
    </source>
</reference>
<dbReference type="Proteomes" id="UP000663586">
    <property type="component" value="Chromosome"/>
</dbReference>
<organism evidence="2 3">
    <name type="scientific">Natranaeroarchaeum sulfidigenes</name>
    <dbReference type="NCBI Taxonomy" id="2784880"/>
    <lineage>
        <taxon>Archaea</taxon>
        <taxon>Methanobacteriati</taxon>
        <taxon>Methanobacteriota</taxon>
        <taxon>Stenosarchaea group</taxon>
        <taxon>Halobacteria</taxon>
        <taxon>Halobacteriales</taxon>
        <taxon>Natronoarchaeaceae</taxon>
        <taxon>Natranaeroarchaeum</taxon>
    </lineage>
</organism>
<evidence type="ECO:0000313" key="2">
    <source>
        <dbReference type="EMBL" id="QSG02191.1"/>
    </source>
</evidence>